<dbReference type="EMBL" id="FXBJ01000003">
    <property type="protein sequence ID" value="SMH41742.1"/>
    <property type="molecule type" value="Genomic_DNA"/>
</dbReference>
<sequence length="171" mass="19918">MSKKTIKELAEEIGVSKTAISKKVTETQKKKWFVKIGNQFVISEKGQEAIKSMFDPVENNQSQTQTKTSWRNNLNQFSNSDFYQKQLLAKDNQIDMLQTLLKDQQNLLDQQQRLTLQTNKQMEQLQLESTKNTEDNTSQKDSYVPNAETEKETEPAQTKEAFFSRLFNKKK</sequence>
<dbReference type="Proteomes" id="UP000193435">
    <property type="component" value="Unassembled WGS sequence"/>
</dbReference>
<evidence type="ECO:0000313" key="6">
    <source>
        <dbReference type="Proteomes" id="UP000193435"/>
    </source>
</evidence>
<evidence type="ECO:0000313" key="5">
    <source>
        <dbReference type="EMBL" id="SMH41783.1"/>
    </source>
</evidence>
<accession>A0A1X7NUB3</accession>
<evidence type="ECO:0000313" key="4">
    <source>
        <dbReference type="EMBL" id="SMH41742.1"/>
    </source>
</evidence>
<feature type="coiled-coil region" evidence="1">
    <location>
        <begin position="94"/>
        <end position="128"/>
    </location>
</feature>
<keyword evidence="1" id="KW-0175">Coiled coil</keyword>
<evidence type="ECO:0000313" key="3">
    <source>
        <dbReference type="EMBL" id="SMH41727.1"/>
    </source>
</evidence>
<reference evidence="4 6" key="1">
    <citation type="submission" date="2017-04" db="EMBL/GenBank/DDBJ databases">
        <authorList>
            <person name="Afonso C.L."/>
            <person name="Miller P.J."/>
            <person name="Scott M.A."/>
            <person name="Spackman E."/>
            <person name="Goraichik I."/>
            <person name="Dimitrov K.M."/>
            <person name="Suarez D.L."/>
            <person name="Swayne D.E."/>
        </authorList>
    </citation>
    <scope>NUCLEOTIDE SEQUENCE [LARGE SCALE GENOMIC DNA]</scope>
    <source>
        <strain evidence="4 6">LMG26642</strain>
    </source>
</reference>
<gene>
    <name evidence="3" type="ORF">SAMN04488700_2456</name>
    <name evidence="4" type="ORF">SAMN04488700_2464</name>
    <name evidence="5" type="ORF">SAMN04488700_2472</name>
</gene>
<dbReference type="STRING" id="1073423.SAMN04488700_2456"/>
<proteinExistence type="predicted"/>
<feature type="region of interest" description="Disordered" evidence="2">
    <location>
        <begin position="128"/>
        <end position="171"/>
    </location>
</feature>
<keyword evidence="6" id="KW-1185">Reference proteome</keyword>
<dbReference type="EMBL" id="FXBJ01000003">
    <property type="protein sequence ID" value="SMH41727.1"/>
    <property type="molecule type" value="Genomic_DNA"/>
</dbReference>
<evidence type="ECO:0000256" key="1">
    <source>
        <dbReference type="SAM" id="Coils"/>
    </source>
</evidence>
<dbReference type="AlphaFoldDB" id="A0A1X7NUB3"/>
<dbReference type="EMBL" id="FXBJ01000003">
    <property type="protein sequence ID" value="SMH41783.1"/>
    <property type="molecule type" value="Genomic_DNA"/>
</dbReference>
<evidence type="ECO:0000256" key="2">
    <source>
        <dbReference type="SAM" id="MobiDB-lite"/>
    </source>
</evidence>
<organism evidence="4 6">
    <name type="scientific">Carnobacterium iners</name>
    <dbReference type="NCBI Taxonomy" id="1073423"/>
    <lineage>
        <taxon>Bacteria</taxon>
        <taxon>Bacillati</taxon>
        <taxon>Bacillota</taxon>
        <taxon>Bacilli</taxon>
        <taxon>Lactobacillales</taxon>
        <taxon>Carnobacteriaceae</taxon>
        <taxon>Carnobacterium</taxon>
    </lineage>
</organism>
<evidence type="ECO:0008006" key="7">
    <source>
        <dbReference type="Google" id="ProtNLM"/>
    </source>
</evidence>
<name>A0A1X7NUB3_9LACT</name>
<dbReference type="RefSeq" id="WP_085560583.1">
    <property type="nucleotide sequence ID" value="NZ_FXBJ01000003.1"/>
</dbReference>
<protein>
    <recommendedName>
        <fullName evidence="7">DUF536 domain-containing protein</fullName>
    </recommendedName>
</protein>